<evidence type="ECO:0000259" key="13">
    <source>
        <dbReference type="Pfam" id="PF24621"/>
    </source>
</evidence>
<evidence type="ECO:0000256" key="6">
    <source>
        <dbReference type="ARBA" id="ARBA00022741"/>
    </source>
</evidence>
<dbReference type="GO" id="GO:0003856">
    <property type="term" value="F:3-dehydroquinate synthase activity"/>
    <property type="evidence" value="ECO:0007669"/>
    <property type="project" value="UniProtKB-UniRule"/>
</dbReference>
<dbReference type="InterPro" id="IPR056179">
    <property type="entry name" value="DHQS_C"/>
</dbReference>
<dbReference type="GO" id="GO:0009423">
    <property type="term" value="P:chorismate biosynthetic process"/>
    <property type="evidence" value="ECO:0007669"/>
    <property type="project" value="UniProtKB-UniRule"/>
</dbReference>
<dbReference type="FunFam" id="3.40.50.1970:FF:000007">
    <property type="entry name" value="Pentafunctional AROM polypeptide"/>
    <property type="match status" value="1"/>
</dbReference>
<dbReference type="Pfam" id="PF24621">
    <property type="entry name" value="DHQS_C"/>
    <property type="match status" value="1"/>
</dbReference>
<dbReference type="GO" id="GO:0046872">
    <property type="term" value="F:metal ion binding"/>
    <property type="evidence" value="ECO:0007669"/>
    <property type="project" value="UniProtKB-KW"/>
</dbReference>
<keyword evidence="5" id="KW-0479">Metal-binding</keyword>
<dbReference type="RefSeq" id="WP_093240245.1">
    <property type="nucleotide sequence ID" value="NZ_FNQF01000003.1"/>
</dbReference>
<dbReference type="Proteomes" id="UP000198820">
    <property type="component" value="Unassembled WGS sequence"/>
</dbReference>
<dbReference type="PIRSF" id="PIRSF001455">
    <property type="entry name" value="DHQ_synth"/>
    <property type="match status" value="1"/>
</dbReference>
<evidence type="ECO:0000256" key="3">
    <source>
        <dbReference type="ARBA" id="ARBA00001947"/>
    </source>
</evidence>
<dbReference type="NCBIfam" id="TIGR01357">
    <property type="entry name" value="aroB"/>
    <property type="match status" value="1"/>
</dbReference>
<keyword evidence="15" id="KW-1185">Reference proteome</keyword>
<evidence type="ECO:0000259" key="12">
    <source>
        <dbReference type="Pfam" id="PF01761"/>
    </source>
</evidence>
<evidence type="ECO:0000256" key="1">
    <source>
        <dbReference type="ARBA" id="ARBA00001911"/>
    </source>
</evidence>
<dbReference type="InterPro" id="IPR050071">
    <property type="entry name" value="Dehydroquinate_synthase"/>
</dbReference>
<dbReference type="STRING" id="908615.SAMN05421540_10346"/>
<keyword evidence="9" id="KW-0456">Lyase</keyword>
<proteinExistence type="predicted"/>
<accession>A0A1H3Y667</accession>
<dbReference type="InterPro" id="IPR030963">
    <property type="entry name" value="DHQ_synth_fam"/>
</dbReference>
<dbReference type="PANTHER" id="PTHR43622">
    <property type="entry name" value="3-DEHYDROQUINATE SYNTHASE"/>
    <property type="match status" value="1"/>
</dbReference>
<evidence type="ECO:0000256" key="11">
    <source>
        <dbReference type="NCBIfam" id="TIGR01357"/>
    </source>
</evidence>
<evidence type="ECO:0000256" key="8">
    <source>
        <dbReference type="ARBA" id="ARBA00023027"/>
    </source>
</evidence>
<evidence type="ECO:0000256" key="10">
    <source>
        <dbReference type="ARBA" id="ARBA00023285"/>
    </source>
</evidence>
<comment type="cofactor">
    <cofactor evidence="1">
        <name>NAD(+)</name>
        <dbReference type="ChEBI" id="CHEBI:57540"/>
    </cofactor>
</comment>
<evidence type="ECO:0000313" key="15">
    <source>
        <dbReference type="Proteomes" id="UP000198820"/>
    </source>
</evidence>
<evidence type="ECO:0000256" key="7">
    <source>
        <dbReference type="ARBA" id="ARBA00022833"/>
    </source>
</evidence>
<comment type="function">
    <text evidence="4">Catalyzes the conversion of 3-deoxy-D-arabino-heptulosonate 7-phosphate (DAHP) to dehydroquinate (DHQ).</text>
</comment>
<name>A0A1H3Y667_9FLAO</name>
<dbReference type="EC" id="4.2.3.4" evidence="11"/>
<dbReference type="Pfam" id="PF01761">
    <property type="entry name" value="DHQ_synthase"/>
    <property type="match status" value="1"/>
</dbReference>
<comment type="cofactor">
    <cofactor evidence="3">
        <name>Zn(2+)</name>
        <dbReference type="ChEBI" id="CHEBI:29105"/>
    </cofactor>
</comment>
<dbReference type="PANTHER" id="PTHR43622:SF1">
    <property type="entry name" value="3-DEHYDROQUINATE SYNTHASE"/>
    <property type="match status" value="1"/>
</dbReference>
<evidence type="ECO:0000256" key="2">
    <source>
        <dbReference type="ARBA" id="ARBA00001941"/>
    </source>
</evidence>
<keyword evidence="8" id="KW-0520">NAD</keyword>
<dbReference type="Gene3D" id="1.20.1090.10">
    <property type="entry name" value="Dehydroquinate synthase-like - alpha domain"/>
    <property type="match status" value="1"/>
</dbReference>
<keyword evidence="6" id="KW-0547">Nucleotide-binding</keyword>
<reference evidence="14 15" key="1">
    <citation type="submission" date="2016-10" db="EMBL/GenBank/DDBJ databases">
        <authorList>
            <person name="de Groot N.N."/>
        </authorList>
    </citation>
    <scope>NUCLEOTIDE SEQUENCE [LARGE SCALE GENOMIC DNA]</scope>
    <source>
        <strain evidence="14 15">DSM 23581</strain>
    </source>
</reference>
<comment type="cofactor">
    <cofactor evidence="2">
        <name>Co(2+)</name>
        <dbReference type="ChEBI" id="CHEBI:48828"/>
    </cofactor>
</comment>
<dbReference type="AlphaFoldDB" id="A0A1H3Y667"/>
<evidence type="ECO:0000313" key="14">
    <source>
        <dbReference type="EMBL" id="SEA07073.1"/>
    </source>
</evidence>
<feature type="domain" description="3-dehydroquinate synthase C-terminal" evidence="13">
    <location>
        <begin position="176"/>
        <end position="319"/>
    </location>
</feature>
<dbReference type="GO" id="GO:0009073">
    <property type="term" value="P:aromatic amino acid family biosynthetic process"/>
    <property type="evidence" value="ECO:0007669"/>
    <property type="project" value="InterPro"/>
</dbReference>
<dbReference type="GO" id="GO:0000166">
    <property type="term" value="F:nucleotide binding"/>
    <property type="evidence" value="ECO:0007669"/>
    <property type="project" value="UniProtKB-KW"/>
</dbReference>
<keyword evidence="7" id="KW-0862">Zinc</keyword>
<feature type="domain" description="3-dehydroquinate synthase N-terminal" evidence="12">
    <location>
        <begin position="62"/>
        <end position="174"/>
    </location>
</feature>
<evidence type="ECO:0000256" key="4">
    <source>
        <dbReference type="ARBA" id="ARBA00003485"/>
    </source>
</evidence>
<organism evidence="14 15">
    <name type="scientific">Psychroflexus halocasei</name>
    <dbReference type="NCBI Taxonomy" id="908615"/>
    <lineage>
        <taxon>Bacteria</taxon>
        <taxon>Pseudomonadati</taxon>
        <taxon>Bacteroidota</taxon>
        <taxon>Flavobacteriia</taxon>
        <taxon>Flavobacteriales</taxon>
        <taxon>Flavobacteriaceae</taxon>
        <taxon>Psychroflexus</taxon>
    </lineage>
</organism>
<evidence type="ECO:0000256" key="9">
    <source>
        <dbReference type="ARBA" id="ARBA00023239"/>
    </source>
</evidence>
<dbReference type="SUPFAM" id="SSF56796">
    <property type="entry name" value="Dehydroquinate synthase-like"/>
    <property type="match status" value="1"/>
</dbReference>
<sequence>MNLLQLKDYSIHFLNTGYQEVNKWISGRDFSKIFVLVDSNSHQHCLKLFLEEIETDLEIEIIEIEVGEAYKSIKTCNQLWQTLADLDADKASLVLNLGGGVVTDIGGFIASTFKRGLSFIHIPTTLLGMVDAAIGGKNGVNAGTLKNQIGVINTPEKVMIDPRFLSTLNQAEMRSGLAEMIKHGFIADQAYLDTFLDLSAFSVEKLTELIERSIEIKTEISENDPHEKGMRKALNFGHTLGHAIESYSIENDNFPKLLHGEAVAVGMILALNLSVQTQSFKKDMYEKYVKLIKTYFTKVEFSEKDISEVVKLLKHDKKNTKGRINFVLLSNIGQPVLDCEVNNEMIYKAFEAYKKA</sequence>
<dbReference type="EMBL" id="FNQF01000003">
    <property type="protein sequence ID" value="SEA07073.1"/>
    <property type="molecule type" value="Genomic_DNA"/>
</dbReference>
<dbReference type="CDD" id="cd08195">
    <property type="entry name" value="DHQS"/>
    <property type="match status" value="1"/>
</dbReference>
<protein>
    <recommendedName>
        <fullName evidence="11">3-dehydroquinate synthase</fullName>
        <ecNumber evidence="11">4.2.3.4</ecNumber>
    </recommendedName>
</protein>
<dbReference type="GO" id="GO:0005737">
    <property type="term" value="C:cytoplasm"/>
    <property type="evidence" value="ECO:0007669"/>
    <property type="project" value="InterPro"/>
</dbReference>
<keyword evidence="10" id="KW-0170">Cobalt</keyword>
<evidence type="ECO:0000256" key="5">
    <source>
        <dbReference type="ARBA" id="ARBA00022723"/>
    </source>
</evidence>
<gene>
    <name evidence="14" type="ORF">SAMN05421540_10346</name>
</gene>
<dbReference type="InterPro" id="IPR016037">
    <property type="entry name" value="DHQ_synth_AroB"/>
</dbReference>
<dbReference type="Gene3D" id="3.40.50.1970">
    <property type="match status" value="1"/>
</dbReference>
<dbReference type="InterPro" id="IPR030960">
    <property type="entry name" value="DHQS/DOIS_N"/>
</dbReference>